<feature type="compositionally biased region" description="Low complexity" evidence="1">
    <location>
        <begin position="177"/>
        <end position="187"/>
    </location>
</feature>
<sequence>MVYTYTIILPAVLAVGAASTVSAVPLPFRPTMGASVTVGIPSSTVQLSNPSKPAPLPGPVPGVSSAKPDVQELDIIRVVEESHEDHRPHLLLHHVNHFGGGHAHHLGEEQADGYPPHHHYHHGGEEIDVTFEEHPYVPTHLGEELEYIGAHARPHVVHADERPIEVVPVPVPIPITLRSRSPESTSTETKDTNSASAKWKKIKAGVPDFKKAALECKGDLKNEKCQQLYKDVLAQNDPASELLSMATTAVKQSYKSQTNKPRPSQSPTGSATGSAPSPTGSPASPMQRRDVRVEGSSGGSFGDDLD</sequence>
<evidence type="ECO:0000313" key="4">
    <source>
        <dbReference type="Proteomes" id="UP001163846"/>
    </source>
</evidence>
<name>A0AA38UBD0_9AGAR</name>
<feature type="chain" id="PRO_5041334829" evidence="2">
    <location>
        <begin position="24"/>
        <end position="306"/>
    </location>
</feature>
<proteinExistence type="predicted"/>
<evidence type="ECO:0000256" key="1">
    <source>
        <dbReference type="SAM" id="MobiDB-lite"/>
    </source>
</evidence>
<dbReference type="AlphaFoldDB" id="A0AA38UBD0"/>
<feature type="signal peptide" evidence="2">
    <location>
        <begin position="1"/>
        <end position="23"/>
    </location>
</feature>
<evidence type="ECO:0000313" key="3">
    <source>
        <dbReference type="EMBL" id="KAJ3835605.1"/>
    </source>
</evidence>
<organism evidence="3 4">
    <name type="scientific">Lentinula raphanica</name>
    <dbReference type="NCBI Taxonomy" id="153919"/>
    <lineage>
        <taxon>Eukaryota</taxon>
        <taxon>Fungi</taxon>
        <taxon>Dikarya</taxon>
        <taxon>Basidiomycota</taxon>
        <taxon>Agaricomycotina</taxon>
        <taxon>Agaricomycetes</taxon>
        <taxon>Agaricomycetidae</taxon>
        <taxon>Agaricales</taxon>
        <taxon>Marasmiineae</taxon>
        <taxon>Omphalotaceae</taxon>
        <taxon>Lentinula</taxon>
    </lineage>
</organism>
<feature type="region of interest" description="Disordered" evidence="1">
    <location>
        <begin position="252"/>
        <end position="306"/>
    </location>
</feature>
<feature type="compositionally biased region" description="Low complexity" evidence="1">
    <location>
        <begin position="266"/>
        <end position="285"/>
    </location>
</feature>
<evidence type="ECO:0000256" key="2">
    <source>
        <dbReference type="SAM" id="SignalP"/>
    </source>
</evidence>
<dbReference type="EMBL" id="MU806395">
    <property type="protein sequence ID" value="KAJ3835605.1"/>
    <property type="molecule type" value="Genomic_DNA"/>
</dbReference>
<keyword evidence="4" id="KW-1185">Reference proteome</keyword>
<comment type="caution">
    <text evidence="3">The sequence shown here is derived from an EMBL/GenBank/DDBJ whole genome shotgun (WGS) entry which is preliminary data.</text>
</comment>
<reference evidence="3" key="1">
    <citation type="submission" date="2022-08" db="EMBL/GenBank/DDBJ databases">
        <authorList>
            <consortium name="DOE Joint Genome Institute"/>
            <person name="Min B."/>
            <person name="Riley R."/>
            <person name="Sierra-Patev S."/>
            <person name="Naranjo-Ortiz M."/>
            <person name="Looney B."/>
            <person name="Konkel Z."/>
            <person name="Slot J.C."/>
            <person name="Sakamoto Y."/>
            <person name="Steenwyk J.L."/>
            <person name="Rokas A."/>
            <person name="Carro J."/>
            <person name="Camarero S."/>
            <person name="Ferreira P."/>
            <person name="Molpeceres G."/>
            <person name="Ruiz-Duenas F.J."/>
            <person name="Serrano A."/>
            <person name="Henrissat B."/>
            <person name="Drula E."/>
            <person name="Hughes K.W."/>
            <person name="Mata J.L."/>
            <person name="Ishikawa N.K."/>
            <person name="Vargas-Isla R."/>
            <person name="Ushijima S."/>
            <person name="Smith C.A."/>
            <person name="Ahrendt S."/>
            <person name="Andreopoulos W."/>
            <person name="He G."/>
            <person name="Labutti K."/>
            <person name="Lipzen A."/>
            <person name="Ng V."/>
            <person name="Sandor L."/>
            <person name="Barry K."/>
            <person name="Martinez A.T."/>
            <person name="Xiao Y."/>
            <person name="Gibbons J.G."/>
            <person name="Terashima K."/>
            <person name="Hibbett D.S."/>
            <person name="Grigoriev I.V."/>
        </authorList>
    </citation>
    <scope>NUCLEOTIDE SEQUENCE</scope>
    <source>
        <strain evidence="3">TFB9207</strain>
    </source>
</reference>
<gene>
    <name evidence="3" type="ORF">F5878DRAFT_644210</name>
</gene>
<feature type="compositionally biased region" description="Gly residues" evidence="1">
    <location>
        <begin position="296"/>
        <end position="306"/>
    </location>
</feature>
<feature type="region of interest" description="Disordered" evidence="1">
    <location>
        <begin position="46"/>
        <end position="65"/>
    </location>
</feature>
<feature type="compositionally biased region" description="Polar residues" evidence="1">
    <location>
        <begin position="252"/>
        <end position="265"/>
    </location>
</feature>
<protein>
    <submittedName>
        <fullName evidence="3">Uncharacterized protein</fullName>
    </submittedName>
</protein>
<accession>A0AA38UBD0</accession>
<keyword evidence="2" id="KW-0732">Signal</keyword>
<feature type="region of interest" description="Disordered" evidence="1">
    <location>
        <begin position="177"/>
        <end position="199"/>
    </location>
</feature>
<dbReference type="Proteomes" id="UP001163846">
    <property type="component" value="Unassembled WGS sequence"/>
</dbReference>